<dbReference type="InterPro" id="IPR002694">
    <property type="entry name" value="Znf_CHC2"/>
</dbReference>
<dbReference type="InterPro" id="IPR037068">
    <property type="entry name" value="DNA_primase_core_N_sf"/>
</dbReference>
<comment type="function">
    <text evidence="12">RNA polymerase that catalyzes the synthesis of short RNA molecules used as primers for DNA polymerase during DNA replication.</text>
</comment>
<protein>
    <recommendedName>
        <fullName evidence="12">DNA primase</fullName>
        <ecNumber evidence="12">2.7.7.101</ecNumber>
    </recommendedName>
</protein>
<comment type="subunit">
    <text evidence="12">Monomer. Interacts with DnaB.</text>
</comment>
<comment type="cofactor">
    <cofactor evidence="12">
        <name>Zn(2+)</name>
        <dbReference type="ChEBI" id="CHEBI:29105"/>
    </cofactor>
    <text evidence="12">Binds 1 zinc ion per monomer.</text>
</comment>
<dbReference type="PANTHER" id="PTHR30313">
    <property type="entry name" value="DNA PRIMASE"/>
    <property type="match status" value="1"/>
</dbReference>
<comment type="caution">
    <text evidence="15">The sequence shown here is derived from an EMBL/GenBank/DDBJ whole genome shotgun (WGS) entry which is preliminary data.</text>
</comment>
<dbReference type="GO" id="GO:0005737">
    <property type="term" value="C:cytoplasm"/>
    <property type="evidence" value="ECO:0007669"/>
    <property type="project" value="TreeGrafter"/>
</dbReference>
<dbReference type="HAMAP" id="MF_00974">
    <property type="entry name" value="DNA_primase_DnaG"/>
    <property type="match status" value="1"/>
</dbReference>
<evidence type="ECO:0000256" key="7">
    <source>
        <dbReference type="ARBA" id="ARBA00022771"/>
    </source>
</evidence>
<dbReference type="SUPFAM" id="SSF56731">
    <property type="entry name" value="DNA primase core"/>
    <property type="match status" value="1"/>
</dbReference>
<evidence type="ECO:0000256" key="6">
    <source>
        <dbReference type="ARBA" id="ARBA00022723"/>
    </source>
</evidence>
<dbReference type="Pfam" id="PF01807">
    <property type="entry name" value="Zn_ribbon_DnaG"/>
    <property type="match status" value="1"/>
</dbReference>
<keyword evidence="11 12" id="KW-0804">Transcription</keyword>
<gene>
    <name evidence="12 15" type="primary">dnaG</name>
    <name evidence="15" type="ORF">KDU71_14280</name>
</gene>
<dbReference type="Pfam" id="PF13155">
    <property type="entry name" value="Toprim_2"/>
    <property type="match status" value="1"/>
</dbReference>
<keyword evidence="5 12" id="KW-0235">DNA replication</keyword>
<evidence type="ECO:0000256" key="2">
    <source>
        <dbReference type="ARBA" id="ARBA00022515"/>
    </source>
</evidence>
<dbReference type="InterPro" id="IPR050219">
    <property type="entry name" value="DnaG_primase"/>
</dbReference>
<dbReference type="FunFam" id="3.90.580.10:FF:000001">
    <property type="entry name" value="DNA primase"/>
    <property type="match status" value="1"/>
</dbReference>
<feature type="domain" description="Toprim" evidence="14">
    <location>
        <begin position="250"/>
        <end position="331"/>
    </location>
</feature>
<keyword evidence="10 12" id="KW-0238">DNA-binding</keyword>
<dbReference type="GO" id="GO:0003677">
    <property type="term" value="F:DNA binding"/>
    <property type="evidence" value="ECO:0007669"/>
    <property type="project" value="UniProtKB-KW"/>
</dbReference>
<evidence type="ECO:0000256" key="8">
    <source>
        <dbReference type="ARBA" id="ARBA00022833"/>
    </source>
</evidence>
<dbReference type="Gene3D" id="3.90.580.10">
    <property type="entry name" value="Zinc finger, CHC2-type domain"/>
    <property type="match status" value="1"/>
</dbReference>
<keyword evidence="16" id="KW-1185">Reference proteome</keyword>
<dbReference type="InterPro" id="IPR036977">
    <property type="entry name" value="DNA_primase_Znf_CHC2"/>
</dbReference>
<dbReference type="Proteomes" id="UP000679220">
    <property type="component" value="Unassembled WGS sequence"/>
</dbReference>
<proteinExistence type="inferred from homology"/>
<dbReference type="CDD" id="cd03364">
    <property type="entry name" value="TOPRIM_DnaG_primases"/>
    <property type="match status" value="1"/>
</dbReference>
<dbReference type="GO" id="GO:0000428">
    <property type="term" value="C:DNA-directed RNA polymerase complex"/>
    <property type="evidence" value="ECO:0007669"/>
    <property type="project" value="UniProtKB-KW"/>
</dbReference>
<evidence type="ECO:0000313" key="15">
    <source>
        <dbReference type="EMBL" id="MBR8536740.1"/>
    </source>
</evidence>
<evidence type="ECO:0000259" key="14">
    <source>
        <dbReference type="PROSITE" id="PS50880"/>
    </source>
</evidence>
<evidence type="ECO:0000256" key="9">
    <source>
        <dbReference type="ARBA" id="ARBA00022842"/>
    </source>
</evidence>
<dbReference type="InterPro" id="IPR006295">
    <property type="entry name" value="DNA_primase_DnaG"/>
</dbReference>
<dbReference type="InterPro" id="IPR034151">
    <property type="entry name" value="TOPRIM_DnaG_bac"/>
</dbReference>
<dbReference type="Pfam" id="PF08275">
    <property type="entry name" value="DNAG_N"/>
    <property type="match status" value="1"/>
</dbReference>
<reference evidence="15" key="2">
    <citation type="submission" date="2021-04" db="EMBL/GenBank/DDBJ databases">
        <authorList>
            <person name="Zhang T."/>
            <person name="Zhang Y."/>
            <person name="Lu D."/>
            <person name="Zuo D."/>
            <person name="Du Z."/>
        </authorList>
    </citation>
    <scope>NUCLEOTIDE SEQUENCE</scope>
    <source>
        <strain evidence="15">JR1</strain>
    </source>
</reference>
<evidence type="ECO:0000256" key="1">
    <source>
        <dbReference type="ARBA" id="ARBA00022478"/>
    </source>
</evidence>
<dbReference type="Gene3D" id="3.40.1360.10">
    <property type="match status" value="1"/>
</dbReference>
<sequence length="1073" mass="122394">MDAKSVIEQINDEVYEVVSNFVTLKKAGINYKACCPFHNEKTASFSVNPAKGIFKCFGCDKGGNAIEFIKEHENVEFKEAVEIGAKLLNLNFEWKKSTNWDEAKFKHEESLKIACSIIEKFFLKQFNHKDAQQYIKERNLAIPENGSFNIGYAPTDNALLAHARDKGLKTEILEEIGVLKSNDKGVYDFFRNRLIFPVSNSRGQTIAFAGRDLNENPKVKYLNTPESSIYIKGNELYALNVARFAIKNEDRAYIVEGYSDVLRMHDIDVINTVATCGTALTNAQAKLLKKYTNKVTLIFDGDSAGLRATDRNAEILIKNKFHVSVVLLPEKQDPDSTFTTKELFLQYIENQTDYLVFKTESYGEKFANDPVKKSEAIKRIASFIACYDRTDQEVYLDFVSELIKPKKAWQDALKDYSQPTEKKVKKKENISDIIKLKKEQQENLLTNQFYEEDGAYWTVEGKNPKQISNFTFEALFCVFHKDPQGRTDLKYVLRLMSQYGRKRLAIISSDDFCTPASFKKQVHRRHGFFWYGNDSQLDNIKNVKLLGIPEAKELERVGYNEDNRFWVFANGLYYSRNFHPIDEYGITTHATQINNMDEFENVPPESQIRINDTFHVLNTTAEFIGKYGKDKLKDNIKQSQVHLLHFFYLPYGKALKIGSSDGGNPFKENSKYVKPIKGSSWNFGKWATSMSSVYPGNSELLIAYYIATVFSDLIYKANFGYFPLLFLFGKRQSGKSTAARSIMYMFGKPPMEDGINLASGSTSTGMQRSMDSSTNHPFWGNEYKNSIHKNTIEALKGIADRSGKLTGVKSGGNETKVARPRGSGIISGQDLPTQDPALCSRSLLGEFDDSNRGNYSDLKSFKAAEESLQFTNITCSVFDSRHLVEEHYSKEEPGVSSEVMDELTREYGNVDRRTVLNISSVLAPMKILMEHSDLKFPFDYQAAKQALIRSAKLTISVQHQSDEVEQYFHVLQSLVNLYKLNEDVHYKIVVGENNSKQLYLRVGSIHGLYREQARKEGLTTLDQAVVGEYLKKHRSFIEHRRKNVLFGKSRTSAYILNYDMLKDQGIELERITL</sequence>
<evidence type="ECO:0000256" key="10">
    <source>
        <dbReference type="ARBA" id="ARBA00023125"/>
    </source>
</evidence>
<dbReference type="GO" id="GO:0006269">
    <property type="term" value="P:DNA replication, synthesis of primer"/>
    <property type="evidence" value="ECO:0007669"/>
    <property type="project" value="UniProtKB-UniRule"/>
</dbReference>
<dbReference type="SUPFAM" id="SSF57783">
    <property type="entry name" value="Zinc beta-ribbon"/>
    <property type="match status" value="1"/>
</dbReference>
<dbReference type="GO" id="GO:1990077">
    <property type="term" value="C:primosome complex"/>
    <property type="evidence" value="ECO:0007669"/>
    <property type="project" value="UniProtKB-KW"/>
</dbReference>
<dbReference type="AlphaFoldDB" id="A0A941F6W8"/>
<dbReference type="InterPro" id="IPR013264">
    <property type="entry name" value="DNAG_N"/>
</dbReference>
<dbReference type="GO" id="GO:0003899">
    <property type="term" value="F:DNA-directed RNA polymerase activity"/>
    <property type="evidence" value="ECO:0007669"/>
    <property type="project" value="UniProtKB-UniRule"/>
</dbReference>
<dbReference type="Gene3D" id="3.90.980.10">
    <property type="entry name" value="DNA primase, catalytic core, N-terminal domain"/>
    <property type="match status" value="1"/>
</dbReference>
<comment type="catalytic activity">
    <reaction evidence="12">
        <text>ssDNA + n NTP = ssDNA/pppN(pN)n-1 hybrid + (n-1) diphosphate.</text>
        <dbReference type="EC" id="2.7.7.101"/>
    </reaction>
</comment>
<feature type="region of interest" description="Disordered" evidence="13">
    <location>
        <begin position="805"/>
        <end position="831"/>
    </location>
</feature>
<evidence type="ECO:0000256" key="5">
    <source>
        <dbReference type="ARBA" id="ARBA00022705"/>
    </source>
</evidence>
<comment type="similarity">
    <text evidence="12">Belongs to the DnaG primase family.</text>
</comment>
<feature type="zinc finger region" description="CHC2-type" evidence="12">
    <location>
        <begin position="35"/>
        <end position="59"/>
    </location>
</feature>
<keyword evidence="2 12" id="KW-0639">Primosome</keyword>
<keyword evidence="6 12" id="KW-0479">Metal-binding</keyword>
<dbReference type="PANTHER" id="PTHR30313:SF2">
    <property type="entry name" value="DNA PRIMASE"/>
    <property type="match status" value="1"/>
</dbReference>
<dbReference type="PROSITE" id="PS50880">
    <property type="entry name" value="TOPRIM"/>
    <property type="match status" value="1"/>
</dbReference>
<evidence type="ECO:0000256" key="11">
    <source>
        <dbReference type="ARBA" id="ARBA00023163"/>
    </source>
</evidence>
<keyword evidence="9" id="KW-0460">Magnesium</keyword>
<reference evidence="15" key="1">
    <citation type="journal article" date="2018" name="Int. J. Syst. Evol. Microbiol.">
        <title>Carboxylicivirga sediminis sp. nov., isolated from coastal sediment.</title>
        <authorList>
            <person name="Wang F.Q."/>
            <person name="Ren L.H."/>
            <person name="Zou R.J."/>
            <person name="Sun Y.Z."/>
            <person name="Liu X.J."/>
            <person name="Jiang F."/>
            <person name="Liu L.J."/>
        </authorList>
    </citation>
    <scope>NUCLEOTIDE SEQUENCE</scope>
    <source>
        <strain evidence="15">JR1</strain>
    </source>
</reference>
<evidence type="ECO:0000256" key="4">
    <source>
        <dbReference type="ARBA" id="ARBA00022695"/>
    </source>
</evidence>
<dbReference type="GO" id="GO:0008270">
    <property type="term" value="F:zinc ion binding"/>
    <property type="evidence" value="ECO:0007669"/>
    <property type="project" value="UniProtKB-UniRule"/>
</dbReference>
<keyword evidence="1 12" id="KW-0240">DNA-directed RNA polymerase</keyword>
<dbReference type="SMART" id="SM00400">
    <property type="entry name" value="ZnF_CHCC"/>
    <property type="match status" value="1"/>
</dbReference>
<dbReference type="EC" id="2.7.7.101" evidence="12"/>
<accession>A0A941F6W8</accession>
<evidence type="ECO:0000256" key="3">
    <source>
        <dbReference type="ARBA" id="ARBA00022679"/>
    </source>
</evidence>
<name>A0A941F6W8_9BACT</name>
<dbReference type="SMART" id="SM00493">
    <property type="entry name" value="TOPRIM"/>
    <property type="match status" value="1"/>
</dbReference>
<evidence type="ECO:0000313" key="16">
    <source>
        <dbReference type="Proteomes" id="UP000679220"/>
    </source>
</evidence>
<organism evidence="15 16">
    <name type="scientific">Carboxylicivirga sediminis</name>
    <dbReference type="NCBI Taxonomy" id="2006564"/>
    <lineage>
        <taxon>Bacteria</taxon>
        <taxon>Pseudomonadati</taxon>
        <taxon>Bacteroidota</taxon>
        <taxon>Bacteroidia</taxon>
        <taxon>Marinilabiliales</taxon>
        <taxon>Marinilabiliaceae</taxon>
        <taxon>Carboxylicivirga</taxon>
    </lineage>
</organism>
<keyword evidence="4 12" id="KW-0548">Nucleotidyltransferase</keyword>
<keyword evidence="3 12" id="KW-0808">Transferase</keyword>
<keyword evidence="8 12" id="KW-0862">Zinc</keyword>
<dbReference type="RefSeq" id="WP_212191766.1">
    <property type="nucleotide sequence ID" value="NZ_JAGTAR010000022.1"/>
</dbReference>
<dbReference type="InterPro" id="IPR006171">
    <property type="entry name" value="TOPRIM_dom"/>
</dbReference>
<evidence type="ECO:0000256" key="13">
    <source>
        <dbReference type="SAM" id="MobiDB-lite"/>
    </source>
</evidence>
<comment type="domain">
    <text evidence="12">Contains an N-terminal zinc-binding domain, a central core domain that contains the primase activity, and a C-terminal DnaB-binding domain.</text>
</comment>
<dbReference type="EMBL" id="JAGTAR010000022">
    <property type="protein sequence ID" value="MBR8536740.1"/>
    <property type="molecule type" value="Genomic_DNA"/>
</dbReference>
<dbReference type="NCBIfam" id="TIGR01391">
    <property type="entry name" value="dnaG"/>
    <property type="match status" value="1"/>
</dbReference>
<keyword evidence="7 12" id="KW-0863">Zinc-finger</keyword>
<evidence type="ECO:0000256" key="12">
    <source>
        <dbReference type="HAMAP-Rule" id="MF_00974"/>
    </source>
</evidence>
<dbReference type="InterPro" id="IPR030846">
    <property type="entry name" value="DnaG_bac"/>
</dbReference>